<keyword evidence="2" id="KW-1185">Reference proteome</keyword>
<dbReference type="Proteomes" id="UP000324222">
    <property type="component" value="Unassembled WGS sequence"/>
</dbReference>
<proteinExistence type="predicted"/>
<organism evidence="1 2">
    <name type="scientific">Portunus trituberculatus</name>
    <name type="common">Swimming crab</name>
    <name type="synonym">Neptunus trituberculatus</name>
    <dbReference type="NCBI Taxonomy" id="210409"/>
    <lineage>
        <taxon>Eukaryota</taxon>
        <taxon>Metazoa</taxon>
        <taxon>Ecdysozoa</taxon>
        <taxon>Arthropoda</taxon>
        <taxon>Crustacea</taxon>
        <taxon>Multicrustacea</taxon>
        <taxon>Malacostraca</taxon>
        <taxon>Eumalacostraca</taxon>
        <taxon>Eucarida</taxon>
        <taxon>Decapoda</taxon>
        <taxon>Pleocyemata</taxon>
        <taxon>Brachyura</taxon>
        <taxon>Eubrachyura</taxon>
        <taxon>Portunoidea</taxon>
        <taxon>Portunidae</taxon>
        <taxon>Portuninae</taxon>
        <taxon>Portunus</taxon>
    </lineage>
</organism>
<name>A0A5B7I5J1_PORTR</name>
<sequence length="113" mass="12989">MEYRRSSPLALASSCFWWASSSLAAFSSAFVYVIWSLGIERPLHHHLPAMVRLGEVRKWCCMGVVVCVYLEQCSQPFITISLLWSCMLRSLRYSPVSLISTRLFRLRGKRGEN</sequence>
<dbReference type="EMBL" id="VSRR010045125">
    <property type="protein sequence ID" value="MPC77149.1"/>
    <property type="molecule type" value="Genomic_DNA"/>
</dbReference>
<accession>A0A5B7I5J1</accession>
<reference evidence="1 2" key="1">
    <citation type="submission" date="2019-05" db="EMBL/GenBank/DDBJ databases">
        <title>Another draft genome of Portunus trituberculatus and its Hox gene families provides insights of decapod evolution.</title>
        <authorList>
            <person name="Jeong J.-H."/>
            <person name="Song I."/>
            <person name="Kim S."/>
            <person name="Choi T."/>
            <person name="Kim D."/>
            <person name="Ryu S."/>
            <person name="Kim W."/>
        </authorList>
    </citation>
    <scope>NUCLEOTIDE SEQUENCE [LARGE SCALE GENOMIC DNA]</scope>
    <source>
        <tissue evidence="1">Muscle</tissue>
    </source>
</reference>
<comment type="caution">
    <text evidence="1">The sequence shown here is derived from an EMBL/GenBank/DDBJ whole genome shotgun (WGS) entry which is preliminary data.</text>
</comment>
<evidence type="ECO:0000313" key="2">
    <source>
        <dbReference type="Proteomes" id="UP000324222"/>
    </source>
</evidence>
<evidence type="ECO:0000313" key="1">
    <source>
        <dbReference type="EMBL" id="MPC77149.1"/>
    </source>
</evidence>
<protein>
    <submittedName>
        <fullName evidence="1">Uncharacterized protein</fullName>
    </submittedName>
</protein>
<gene>
    <name evidence="1" type="ORF">E2C01_071597</name>
</gene>
<dbReference type="AlphaFoldDB" id="A0A5B7I5J1"/>